<dbReference type="EMBL" id="MTYJ01000179">
    <property type="protein sequence ID" value="OWA49982.1"/>
    <property type="molecule type" value="Genomic_DNA"/>
</dbReference>
<keyword evidence="4" id="KW-1185">Reference proteome</keyword>
<keyword evidence="2" id="KW-0732">Signal</keyword>
<evidence type="ECO:0000313" key="4">
    <source>
        <dbReference type="Proteomes" id="UP000192578"/>
    </source>
</evidence>
<feature type="signal peptide" evidence="2">
    <location>
        <begin position="1"/>
        <end position="22"/>
    </location>
</feature>
<sequence length="519" mass="55208">MGFSSLILVGCQVVLACHLVQGADFGVSVGGSASISSSGSYSFSSSSTVSGHAQATDVSELTYTTTAERDALLQKILGLWNAAVGSGSLTITFVSEKASLSGNHLVTYTVSGEINAALTITWQQLLDKVHAAIDSANIPGLKNPSGGVTVEHWSKQVVGGSIARFTIKDILDLSYSGSVERDALLQKILTLWIEVLGSLATGLQVSFVSGPASDHGSYEVTYTITGTAPGGESSINIDTLKVTFHKLIESGRIGGVKLVIRTISGGGEISKKVVTSSTLTLKDELDFVYTTTVERDFLLQLVVNLWTQTLGGANIGKLSILIISESESCKGGHNIKYSITGKVGKIGKEILAKIHELIGAGKIANVFPKGKRCNEGEIEISTDTEIETITGTVELTYTTEIERDALLQLILKLWVDAYGCTGPNGLKINFISASPTGKGTFLVTYTITGTACATEISWEKLLIIVNGYLEKGKVPGAKPPPNKVIVEPPPEVTDVPVVYTNPPPTRPRRRNYTVFDKRR</sequence>
<organism evidence="3 4">
    <name type="scientific">Hypsibius exemplaris</name>
    <name type="common">Freshwater tardigrade</name>
    <dbReference type="NCBI Taxonomy" id="2072580"/>
    <lineage>
        <taxon>Eukaryota</taxon>
        <taxon>Metazoa</taxon>
        <taxon>Ecdysozoa</taxon>
        <taxon>Tardigrada</taxon>
        <taxon>Eutardigrada</taxon>
        <taxon>Parachela</taxon>
        <taxon>Hypsibioidea</taxon>
        <taxon>Hypsibiidae</taxon>
        <taxon>Hypsibius</taxon>
    </lineage>
</organism>
<comment type="caution">
    <text evidence="3">The sequence shown here is derived from an EMBL/GenBank/DDBJ whole genome shotgun (WGS) entry which is preliminary data.</text>
</comment>
<feature type="compositionally biased region" description="Basic residues" evidence="1">
    <location>
        <begin position="506"/>
        <end position="519"/>
    </location>
</feature>
<dbReference type="Proteomes" id="UP000192578">
    <property type="component" value="Unassembled WGS sequence"/>
</dbReference>
<gene>
    <name evidence="3" type="ORF">BV898_14514</name>
</gene>
<evidence type="ECO:0000256" key="2">
    <source>
        <dbReference type="SAM" id="SignalP"/>
    </source>
</evidence>
<dbReference type="AlphaFoldDB" id="A0A9X6N8W2"/>
<feature type="region of interest" description="Disordered" evidence="1">
    <location>
        <begin position="495"/>
        <end position="519"/>
    </location>
</feature>
<accession>A0A9X6N8W2</accession>
<feature type="chain" id="PRO_5040806819" description="SEA domain-containing protein" evidence="2">
    <location>
        <begin position="23"/>
        <end position="519"/>
    </location>
</feature>
<evidence type="ECO:0000256" key="1">
    <source>
        <dbReference type="SAM" id="MobiDB-lite"/>
    </source>
</evidence>
<protein>
    <recommendedName>
        <fullName evidence="5">SEA domain-containing protein</fullName>
    </recommendedName>
</protein>
<evidence type="ECO:0000313" key="3">
    <source>
        <dbReference type="EMBL" id="OWA49982.1"/>
    </source>
</evidence>
<dbReference type="OrthoDB" id="10685077at2759"/>
<proteinExistence type="predicted"/>
<name>A0A9X6N8W2_HYPEX</name>
<evidence type="ECO:0008006" key="5">
    <source>
        <dbReference type="Google" id="ProtNLM"/>
    </source>
</evidence>
<reference evidence="4" key="1">
    <citation type="submission" date="2017-01" db="EMBL/GenBank/DDBJ databases">
        <title>Comparative genomics of anhydrobiosis in the tardigrade Hypsibius dujardini.</title>
        <authorList>
            <person name="Yoshida Y."/>
            <person name="Koutsovoulos G."/>
            <person name="Laetsch D."/>
            <person name="Stevens L."/>
            <person name="Kumar S."/>
            <person name="Horikawa D."/>
            <person name="Ishino K."/>
            <person name="Komine S."/>
            <person name="Tomita M."/>
            <person name="Blaxter M."/>
            <person name="Arakawa K."/>
        </authorList>
    </citation>
    <scope>NUCLEOTIDE SEQUENCE [LARGE SCALE GENOMIC DNA]</scope>
    <source>
        <strain evidence="4">Z151</strain>
    </source>
</reference>